<dbReference type="Gene3D" id="3.40.50.12580">
    <property type="match status" value="1"/>
</dbReference>
<dbReference type="GO" id="GO:0019350">
    <property type="term" value="P:teichoic acid biosynthetic process"/>
    <property type="evidence" value="ECO:0007669"/>
    <property type="project" value="UniProtKB-KW"/>
</dbReference>
<dbReference type="EMBL" id="BKZQ01000047">
    <property type="protein sequence ID" value="GER71404.1"/>
    <property type="molecule type" value="Genomic_DNA"/>
</dbReference>
<dbReference type="Gene3D" id="3.40.50.11820">
    <property type="match status" value="1"/>
</dbReference>
<evidence type="ECO:0008006" key="9">
    <source>
        <dbReference type="Google" id="ProtNLM"/>
    </source>
</evidence>
<dbReference type="SUPFAM" id="SSF53756">
    <property type="entry name" value="UDP-Glycosyltransferase/glycogen phosphorylase"/>
    <property type="match status" value="1"/>
</dbReference>
<evidence type="ECO:0000256" key="2">
    <source>
        <dbReference type="ARBA" id="ARBA00010488"/>
    </source>
</evidence>
<reference evidence="7 8" key="1">
    <citation type="submission" date="2019-09" db="EMBL/GenBank/DDBJ databases">
        <title>Draft genome sequence of Bacillus sp. JC-7.</title>
        <authorList>
            <person name="Tanaka N."/>
            <person name="Shiwa Y."/>
            <person name="Fujita N."/>
            <person name="Tanasupawat S."/>
        </authorList>
    </citation>
    <scope>NUCLEOTIDE SEQUENCE [LARGE SCALE GENOMIC DNA]</scope>
    <source>
        <strain evidence="7 8">JC-7</strain>
    </source>
</reference>
<keyword evidence="4" id="KW-0808">Transferase</keyword>
<sequence length="403" mass="46970">MNTLKLLPTLFIKLLVRTVYNLCCLFFPYRPEKITFASYRADRIQGNLACLYHELKKRPGFRYTLLFKKMKSTKTGKLSYVFHMLRACYHIATSAYFIIDDYYFPLYLIKMKRNTKVIQLWHAAGAFKKFGYSIVGKAFGPSEAYTKHIPVHSNYSKVVVSSSEVIPFYAEAFRMSAENIVPLGLPRTDILFQKKNGLRAKQKLLSRYPELRGKKLVLFAPTFRGKSHGETEYSPYPRFTVMQKVLGADYALIVKLHPYVTSKIEAGPELKGFLYQLDEDFTTEEILFTADFLITDYSSIIFDYSLLNRPIAFYAKDIEDYIKERDFYYDYGTFVPGPIFDRTDKLAQWIKNGNYDLEKVRQFARRFFDDFDGQASKRIVDTLIQPEKAPLKIPGNYGRTRPM</sequence>
<keyword evidence="5" id="KW-0777">Teichoic acid biosynthesis</keyword>
<keyword evidence="8" id="KW-1185">Reference proteome</keyword>
<dbReference type="GO" id="GO:0005886">
    <property type="term" value="C:plasma membrane"/>
    <property type="evidence" value="ECO:0007669"/>
    <property type="project" value="UniProtKB-SubCell"/>
</dbReference>
<dbReference type="InterPro" id="IPR007554">
    <property type="entry name" value="Glycerophosphate_synth"/>
</dbReference>
<dbReference type="InterPro" id="IPR043148">
    <property type="entry name" value="TagF_C"/>
</dbReference>
<dbReference type="InterPro" id="IPR051612">
    <property type="entry name" value="Teichoic_Acid_Biosynth"/>
</dbReference>
<dbReference type="Pfam" id="PF04464">
    <property type="entry name" value="Glyphos_transf"/>
    <property type="match status" value="1"/>
</dbReference>
<dbReference type="PANTHER" id="PTHR37316:SF2">
    <property type="entry name" value="TEICHOIC ACID RIBITOL-PHOSPHATE POLYMERASE TARK"/>
    <property type="match status" value="1"/>
</dbReference>
<proteinExistence type="inferred from homology"/>
<dbReference type="AlphaFoldDB" id="A0A5J4JQN5"/>
<gene>
    <name evidence="7" type="ORF">BpJC7_27070</name>
</gene>
<evidence type="ECO:0000256" key="4">
    <source>
        <dbReference type="ARBA" id="ARBA00022679"/>
    </source>
</evidence>
<accession>A0A5J4JQN5</accession>
<evidence type="ECO:0000313" key="8">
    <source>
        <dbReference type="Proteomes" id="UP000391919"/>
    </source>
</evidence>
<evidence type="ECO:0000256" key="5">
    <source>
        <dbReference type="ARBA" id="ARBA00022944"/>
    </source>
</evidence>
<dbReference type="RefSeq" id="WP_151706160.1">
    <property type="nucleotide sequence ID" value="NZ_BKZQ01000047.1"/>
</dbReference>
<evidence type="ECO:0000256" key="3">
    <source>
        <dbReference type="ARBA" id="ARBA00022475"/>
    </source>
</evidence>
<dbReference type="InterPro" id="IPR043149">
    <property type="entry name" value="TagF_N"/>
</dbReference>
<evidence type="ECO:0000256" key="1">
    <source>
        <dbReference type="ARBA" id="ARBA00004202"/>
    </source>
</evidence>
<comment type="subcellular location">
    <subcellularLocation>
        <location evidence="1">Cell membrane</location>
        <topology evidence="1">Peripheral membrane protein</topology>
    </subcellularLocation>
</comment>
<organism evidence="7 8">
    <name type="scientific">Weizmannia acidilactici</name>
    <dbReference type="NCBI Taxonomy" id="2607726"/>
    <lineage>
        <taxon>Bacteria</taxon>
        <taxon>Bacillati</taxon>
        <taxon>Bacillota</taxon>
        <taxon>Bacilli</taxon>
        <taxon>Bacillales</taxon>
        <taxon>Bacillaceae</taxon>
        <taxon>Heyndrickxia</taxon>
    </lineage>
</organism>
<dbReference type="Proteomes" id="UP000391919">
    <property type="component" value="Unassembled WGS sequence"/>
</dbReference>
<evidence type="ECO:0000313" key="7">
    <source>
        <dbReference type="EMBL" id="GER71404.1"/>
    </source>
</evidence>
<keyword evidence="6" id="KW-0472">Membrane</keyword>
<protein>
    <recommendedName>
        <fullName evidence="9">CDP-ribitol ribitolphosphotransferase</fullName>
    </recommendedName>
</protein>
<comment type="similarity">
    <text evidence="2">Belongs to the CDP-glycerol glycerophosphotransferase family.</text>
</comment>
<dbReference type="PANTHER" id="PTHR37316">
    <property type="entry name" value="TEICHOIC ACID GLYCEROL-PHOSPHATE PRIMASE"/>
    <property type="match status" value="1"/>
</dbReference>
<name>A0A5J4JQN5_9BACI</name>
<keyword evidence="3" id="KW-1003">Cell membrane</keyword>
<comment type="caution">
    <text evidence="7">The sequence shown here is derived from an EMBL/GenBank/DDBJ whole genome shotgun (WGS) entry which is preliminary data.</text>
</comment>
<dbReference type="GO" id="GO:0047355">
    <property type="term" value="F:CDP-glycerol glycerophosphotransferase activity"/>
    <property type="evidence" value="ECO:0007669"/>
    <property type="project" value="InterPro"/>
</dbReference>
<evidence type="ECO:0000256" key="6">
    <source>
        <dbReference type="ARBA" id="ARBA00023136"/>
    </source>
</evidence>